<dbReference type="RefSeq" id="WP_004818696.1">
    <property type="nucleotide sequence ID" value="NZ_AEXN01000047.1"/>
</dbReference>
<protein>
    <recommendedName>
        <fullName evidence="1">KilA-N domain-containing protein</fullName>
    </recommendedName>
</protein>
<dbReference type="PROSITE" id="PS51301">
    <property type="entry name" value="KILA_N"/>
    <property type="match status" value="1"/>
</dbReference>
<feature type="domain" description="KilA-N" evidence="1">
    <location>
        <begin position="5"/>
        <end position="142"/>
    </location>
</feature>
<comment type="caution">
    <text evidence="2">The sequence shown here is derived from an EMBL/GenBank/DDBJ whole genome shotgun (WGS) entry which is preliminary data.</text>
</comment>
<proteinExistence type="predicted"/>
<dbReference type="OrthoDB" id="9810290at2"/>
<dbReference type="Proteomes" id="UP000005277">
    <property type="component" value="Unassembled WGS sequence"/>
</dbReference>
<accession>F0H301</accession>
<dbReference type="InterPro" id="IPR017880">
    <property type="entry name" value="KilA_N"/>
</dbReference>
<dbReference type="Pfam" id="PF04383">
    <property type="entry name" value="KilA-N"/>
    <property type="match status" value="1"/>
</dbReference>
<gene>
    <name evidence="2" type="ORF">HMPREF9246_0100</name>
</gene>
<name>F0H301_9FIRM</name>
<evidence type="ECO:0000259" key="1">
    <source>
        <dbReference type="PROSITE" id="PS51301"/>
    </source>
</evidence>
<sequence length="279" mass="32832">MSKINKEQISAKGFLIQVYTEDFKNDYISLTDIAKYKNTDDPRFVIQNWMRNRNTLEFIGLWEVLNNPNFNRVQFDTFRNEAGLNRFTMTPSKWIESTDAIGIVSKAGRYGGTYAHSDIAMEFASWLSPEFKLYIIQDYKRLKEDENSKLSLTWNLHREISKINYKIHTDAIKEYLLKDLTDEQLSFKYASEADMLNVALFDKRAKQWREENPDLKGNMRDYASLNELLVLANMESYNAILIEKGLEQKERMIELRNLAKTQLISLEKLNQSDIKKLHK</sequence>
<organism evidence="2 3">
    <name type="scientific">Anaerococcus hydrogenalis ACS-025-V-Sch4</name>
    <dbReference type="NCBI Taxonomy" id="879306"/>
    <lineage>
        <taxon>Bacteria</taxon>
        <taxon>Bacillati</taxon>
        <taxon>Bacillota</taxon>
        <taxon>Tissierellia</taxon>
        <taxon>Tissierellales</taxon>
        <taxon>Peptoniphilaceae</taxon>
        <taxon>Anaerococcus</taxon>
    </lineage>
</organism>
<keyword evidence="3" id="KW-1185">Reference proteome</keyword>
<evidence type="ECO:0000313" key="3">
    <source>
        <dbReference type="Proteomes" id="UP000005277"/>
    </source>
</evidence>
<dbReference type="AlphaFoldDB" id="F0H301"/>
<dbReference type="EMBL" id="AEXN01000047">
    <property type="protein sequence ID" value="EGC83176.1"/>
    <property type="molecule type" value="Genomic_DNA"/>
</dbReference>
<evidence type="ECO:0000313" key="2">
    <source>
        <dbReference type="EMBL" id="EGC83176.1"/>
    </source>
</evidence>
<dbReference type="InterPro" id="IPR018004">
    <property type="entry name" value="KilA/APSES_HTH"/>
</dbReference>
<dbReference type="SMART" id="SM01252">
    <property type="entry name" value="KilA-N"/>
    <property type="match status" value="1"/>
</dbReference>
<reference evidence="2 3" key="1">
    <citation type="submission" date="2011-01" db="EMBL/GenBank/DDBJ databases">
        <authorList>
            <person name="Durkin A.S."/>
            <person name="Madupu R."/>
            <person name="Torralba M."/>
            <person name="Gillis M."/>
            <person name="Methe B."/>
            <person name="Sutton G."/>
            <person name="Nelson K.E."/>
        </authorList>
    </citation>
    <scope>NUCLEOTIDE SEQUENCE [LARGE SCALE GENOMIC DNA]</scope>
    <source>
        <strain evidence="2 3">ACS-025-V-Sch4</strain>
    </source>
</reference>